<evidence type="ECO:0000256" key="2">
    <source>
        <dbReference type="SAM" id="SignalP"/>
    </source>
</evidence>
<comment type="caution">
    <text evidence="3">The sequence shown here is derived from an EMBL/GenBank/DDBJ whole genome shotgun (WGS) entry which is preliminary data.</text>
</comment>
<dbReference type="AlphaFoldDB" id="A0AAN9KPD6"/>
<keyword evidence="1" id="KW-0812">Transmembrane</keyword>
<proteinExistence type="predicted"/>
<dbReference type="Proteomes" id="UP001359559">
    <property type="component" value="Unassembled WGS sequence"/>
</dbReference>
<keyword evidence="2" id="KW-0732">Signal</keyword>
<accession>A0AAN9KPD6</accession>
<sequence length="217" mass="25019">MLMVLLLALKLSVTLSLPFMDLCSDDDIYADKEKRRICEGDHEHAIVRRYMFTWFQPTTYEANVSIVVACSLVDLLHISDIWQNSLSDFHFLRRVRASPIFPDLHHVVLWLCIWRLCRRRRLTSLTVKIFFFAHLKTLISLVSSLARPVVLVCRSCFQLPRRHRLAAATQLLPFSICSPPSASYSLLSLLGLCTWLVALLIVTYSRASLLDKKLLFL</sequence>
<keyword evidence="4" id="KW-1185">Reference proteome</keyword>
<evidence type="ECO:0000313" key="3">
    <source>
        <dbReference type="EMBL" id="KAK7319873.1"/>
    </source>
</evidence>
<feature type="chain" id="PRO_5042862559" evidence="2">
    <location>
        <begin position="17"/>
        <end position="217"/>
    </location>
</feature>
<feature type="signal peptide" evidence="2">
    <location>
        <begin position="1"/>
        <end position="16"/>
    </location>
</feature>
<keyword evidence="1" id="KW-1133">Transmembrane helix</keyword>
<keyword evidence="1" id="KW-0472">Membrane</keyword>
<gene>
    <name evidence="3" type="ORF">RJT34_04601</name>
</gene>
<feature type="transmembrane region" description="Helical" evidence="1">
    <location>
        <begin position="184"/>
        <end position="204"/>
    </location>
</feature>
<evidence type="ECO:0000313" key="4">
    <source>
        <dbReference type="Proteomes" id="UP001359559"/>
    </source>
</evidence>
<organism evidence="3 4">
    <name type="scientific">Clitoria ternatea</name>
    <name type="common">Butterfly pea</name>
    <dbReference type="NCBI Taxonomy" id="43366"/>
    <lineage>
        <taxon>Eukaryota</taxon>
        <taxon>Viridiplantae</taxon>
        <taxon>Streptophyta</taxon>
        <taxon>Embryophyta</taxon>
        <taxon>Tracheophyta</taxon>
        <taxon>Spermatophyta</taxon>
        <taxon>Magnoliopsida</taxon>
        <taxon>eudicotyledons</taxon>
        <taxon>Gunneridae</taxon>
        <taxon>Pentapetalae</taxon>
        <taxon>rosids</taxon>
        <taxon>fabids</taxon>
        <taxon>Fabales</taxon>
        <taxon>Fabaceae</taxon>
        <taxon>Papilionoideae</taxon>
        <taxon>50 kb inversion clade</taxon>
        <taxon>NPAAA clade</taxon>
        <taxon>indigoferoid/millettioid clade</taxon>
        <taxon>Phaseoleae</taxon>
        <taxon>Clitoria</taxon>
    </lineage>
</organism>
<name>A0AAN9KPD6_CLITE</name>
<dbReference type="EMBL" id="JAYKXN010000001">
    <property type="protein sequence ID" value="KAK7319873.1"/>
    <property type="molecule type" value="Genomic_DNA"/>
</dbReference>
<evidence type="ECO:0000256" key="1">
    <source>
        <dbReference type="SAM" id="Phobius"/>
    </source>
</evidence>
<protein>
    <submittedName>
        <fullName evidence="3">Uncharacterized protein</fullName>
    </submittedName>
</protein>
<reference evidence="3 4" key="1">
    <citation type="submission" date="2024-01" db="EMBL/GenBank/DDBJ databases">
        <title>The genomes of 5 underutilized Papilionoideae crops provide insights into root nodulation and disease resistance.</title>
        <authorList>
            <person name="Yuan L."/>
        </authorList>
    </citation>
    <scope>NUCLEOTIDE SEQUENCE [LARGE SCALE GENOMIC DNA]</scope>
    <source>
        <strain evidence="3">LY-2023</strain>
        <tissue evidence="3">Leaf</tissue>
    </source>
</reference>